<protein>
    <recommendedName>
        <fullName evidence="2">HEPN domain-containing protein</fullName>
    </recommendedName>
</protein>
<reference evidence="1" key="2">
    <citation type="journal article" date="2024" name="Plant">
        <title>Genomic evolution and insights into agronomic trait innovations of Sesamum species.</title>
        <authorList>
            <person name="Miao H."/>
            <person name="Wang L."/>
            <person name="Qu L."/>
            <person name="Liu H."/>
            <person name="Sun Y."/>
            <person name="Le M."/>
            <person name="Wang Q."/>
            <person name="Wei S."/>
            <person name="Zheng Y."/>
            <person name="Lin W."/>
            <person name="Duan Y."/>
            <person name="Cao H."/>
            <person name="Xiong S."/>
            <person name="Wang X."/>
            <person name="Wei L."/>
            <person name="Li C."/>
            <person name="Ma Q."/>
            <person name="Ju M."/>
            <person name="Zhao R."/>
            <person name="Li G."/>
            <person name="Mu C."/>
            <person name="Tian Q."/>
            <person name="Mei H."/>
            <person name="Zhang T."/>
            <person name="Gao T."/>
            <person name="Zhang H."/>
        </authorList>
    </citation>
    <scope>NUCLEOTIDE SEQUENCE</scope>
    <source>
        <strain evidence="1">KEN1</strain>
    </source>
</reference>
<gene>
    <name evidence="1" type="ORF">Slati_1134200</name>
</gene>
<evidence type="ECO:0008006" key="2">
    <source>
        <dbReference type="Google" id="ProtNLM"/>
    </source>
</evidence>
<reference evidence="1" key="1">
    <citation type="submission" date="2020-06" db="EMBL/GenBank/DDBJ databases">
        <authorList>
            <person name="Li T."/>
            <person name="Hu X."/>
            <person name="Zhang T."/>
            <person name="Song X."/>
            <person name="Zhang H."/>
            <person name="Dai N."/>
            <person name="Sheng W."/>
            <person name="Hou X."/>
            <person name="Wei L."/>
        </authorList>
    </citation>
    <scope>NUCLEOTIDE SEQUENCE</scope>
    <source>
        <strain evidence="1">KEN1</strain>
        <tissue evidence="1">Leaf</tissue>
    </source>
</reference>
<organism evidence="1">
    <name type="scientific">Sesamum latifolium</name>
    <dbReference type="NCBI Taxonomy" id="2727402"/>
    <lineage>
        <taxon>Eukaryota</taxon>
        <taxon>Viridiplantae</taxon>
        <taxon>Streptophyta</taxon>
        <taxon>Embryophyta</taxon>
        <taxon>Tracheophyta</taxon>
        <taxon>Spermatophyta</taxon>
        <taxon>Magnoliopsida</taxon>
        <taxon>eudicotyledons</taxon>
        <taxon>Gunneridae</taxon>
        <taxon>Pentapetalae</taxon>
        <taxon>asterids</taxon>
        <taxon>lamiids</taxon>
        <taxon>Lamiales</taxon>
        <taxon>Pedaliaceae</taxon>
        <taxon>Sesamum</taxon>
    </lineage>
</organism>
<dbReference type="AlphaFoldDB" id="A0AAW2XF98"/>
<dbReference type="EMBL" id="JACGWN010000004">
    <property type="protein sequence ID" value="KAL0451561.1"/>
    <property type="molecule type" value="Genomic_DNA"/>
</dbReference>
<evidence type="ECO:0000313" key="1">
    <source>
        <dbReference type="EMBL" id="KAL0451561.1"/>
    </source>
</evidence>
<name>A0AAW2XF98_9LAMI</name>
<sequence>MSQGREDFLKSEEYHAAIAHACLQGARDFLRSAAFRTAVEIKAAHFVNEGFEKCKAQAIKLNGFVDGFDFSRLDASLDNDLEPYPEVPEAEAPTDEFEALIEEVEKLDD</sequence>
<accession>A0AAW2XF98</accession>
<comment type="caution">
    <text evidence="1">The sequence shown here is derived from an EMBL/GenBank/DDBJ whole genome shotgun (WGS) entry which is preliminary data.</text>
</comment>
<proteinExistence type="predicted"/>